<gene>
    <name evidence="2" type="ORF">PanWU01x14_068120</name>
</gene>
<dbReference type="Proteomes" id="UP000237105">
    <property type="component" value="Unassembled WGS sequence"/>
</dbReference>
<accession>A0A2P5DFD4</accession>
<feature type="region of interest" description="Disordered" evidence="1">
    <location>
        <begin position="15"/>
        <end position="57"/>
    </location>
</feature>
<protein>
    <submittedName>
        <fullName evidence="2">Uncharacterized protein</fullName>
    </submittedName>
</protein>
<feature type="non-terminal residue" evidence="2">
    <location>
        <position position="1"/>
    </location>
</feature>
<reference evidence="3" key="1">
    <citation type="submission" date="2016-06" db="EMBL/GenBank/DDBJ databases">
        <title>Parallel loss of symbiosis genes in relatives of nitrogen-fixing non-legume Parasponia.</title>
        <authorList>
            <person name="Van Velzen R."/>
            <person name="Holmer R."/>
            <person name="Bu F."/>
            <person name="Rutten L."/>
            <person name="Van Zeijl A."/>
            <person name="Liu W."/>
            <person name="Santuari L."/>
            <person name="Cao Q."/>
            <person name="Sharma T."/>
            <person name="Shen D."/>
            <person name="Roswanjaya Y."/>
            <person name="Wardhani T."/>
            <person name="Kalhor M.S."/>
            <person name="Jansen J."/>
            <person name="Van den Hoogen J."/>
            <person name="Gungor B."/>
            <person name="Hartog M."/>
            <person name="Hontelez J."/>
            <person name="Verver J."/>
            <person name="Yang W.-C."/>
            <person name="Schijlen E."/>
            <person name="Repin R."/>
            <person name="Schilthuizen M."/>
            <person name="Schranz E."/>
            <person name="Heidstra R."/>
            <person name="Miyata K."/>
            <person name="Fedorova E."/>
            <person name="Kohlen W."/>
            <person name="Bisseling T."/>
            <person name="Smit S."/>
            <person name="Geurts R."/>
        </authorList>
    </citation>
    <scope>NUCLEOTIDE SEQUENCE [LARGE SCALE GENOMIC DNA]</scope>
    <source>
        <strain evidence="3">cv. WU1-14</strain>
    </source>
</reference>
<keyword evidence="3" id="KW-1185">Reference proteome</keyword>
<proteinExistence type="predicted"/>
<name>A0A2P5DFD4_PARAD</name>
<evidence type="ECO:0000313" key="2">
    <source>
        <dbReference type="EMBL" id="PON71970.1"/>
    </source>
</evidence>
<feature type="compositionally biased region" description="Basic and acidic residues" evidence="1">
    <location>
        <begin position="44"/>
        <end position="56"/>
    </location>
</feature>
<feature type="compositionally biased region" description="Polar residues" evidence="1">
    <location>
        <begin position="16"/>
        <end position="28"/>
    </location>
</feature>
<organism evidence="2 3">
    <name type="scientific">Parasponia andersonii</name>
    <name type="common">Sponia andersonii</name>
    <dbReference type="NCBI Taxonomy" id="3476"/>
    <lineage>
        <taxon>Eukaryota</taxon>
        <taxon>Viridiplantae</taxon>
        <taxon>Streptophyta</taxon>
        <taxon>Embryophyta</taxon>
        <taxon>Tracheophyta</taxon>
        <taxon>Spermatophyta</taxon>
        <taxon>Magnoliopsida</taxon>
        <taxon>eudicotyledons</taxon>
        <taxon>Gunneridae</taxon>
        <taxon>Pentapetalae</taxon>
        <taxon>rosids</taxon>
        <taxon>fabids</taxon>
        <taxon>Rosales</taxon>
        <taxon>Cannabaceae</taxon>
        <taxon>Parasponia</taxon>
    </lineage>
</organism>
<evidence type="ECO:0000313" key="3">
    <source>
        <dbReference type="Proteomes" id="UP000237105"/>
    </source>
</evidence>
<sequence length="146" mass="16612">KKYVKNKRLQLHYDKSNSTNLNYRQASNPEGDIEIPFSGESSDGEDKSKGFEEEQPKLSSLRFGQLGFQAHPTITPTRKATQIGERNIIISVHTPIIVGLSNILCKASTRAITPKQQKPRKENFLRSKILMGIQHNVSKAKKYRYK</sequence>
<comment type="caution">
    <text evidence="2">The sequence shown here is derived from an EMBL/GenBank/DDBJ whole genome shotgun (WGS) entry which is preliminary data.</text>
</comment>
<evidence type="ECO:0000256" key="1">
    <source>
        <dbReference type="SAM" id="MobiDB-lite"/>
    </source>
</evidence>
<dbReference type="AlphaFoldDB" id="A0A2P5DFD4"/>
<dbReference type="EMBL" id="JXTB01000041">
    <property type="protein sequence ID" value="PON71970.1"/>
    <property type="molecule type" value="Genomic_DNA"/>
</dbReference>